<dbReference type="SUPFAM" id="SSF117281">
    <property type="entry name" value="Kelch motif"/>
    <property type="match status" value="1"/>
</dbReference>
<accession>A0AAV2Q234</accession>
<feature type="compositionally biased region" description="Low complexity" evidence="1">
    <location>
        <begin position="353"/>
        <end position="362"/>
    </location>
</feature>
<dbReference type="EMBL" id="CAXKWB010003126">
    <property type="protein sequence ID" value="CAL4068405.1"/>
    <property type="molecule type" value="Genomic_DNA"/>
</dbReference>
<evidence type="ECO:0000256" key="1">
    <source>
        <dbReference type="SAM" id="MobiDB-lite"/>
    </source>
</evidence>
<evidence type="ECO:0000313" key="3">
    <source>
        <dbReference type="EMBL" id="CAL4068405.1"/>
    </source>
</evidence>
<dbReference type="Proteomes" id="UP001497623">
    <property type="component" value="Unassembled WGS sequence"/>
</dbReference>
<dbReference type="CDD" id="cd22110">
    <property type="entry name" value="F-box_FBXO42"/>
    <property type="match status" value="1"/>
</dbReference>
<feature type="domain" description="F-box" evidence="2">
    <location>
        <begin position="1"/>
        <end position="54"/>
    </location>
</feature>
<gene>
    <name evidence="3" type="ORF">MNOR_LOCUS7207</name>
</gene>
<evidence type="ECO:0000259" key="2">
    <source>
        <dbReference type="PROSITE" id="PS50181"/>
    </source>
</evidence>
<dbReference type="InterPro" id="IPR036047">
    <property type="entry name" value="F-box-like_dom_sf"/>
</dbReference>
<dbReference type="Pfam" id="PF12937">
    <property type="entry name" value="F-box-like"/>
    <property type="match status" value="1"/>
</dbReference>
<dbReference type="GO" id="GO:0019005">
    <property type="term" value="C:SCF ubiquitin ligase complex"/>
    <property type="evidence" value="ECO:0007669"/>
    <property type="project" value="TreeGrafter"/>
</dbReference>
<dbReference type="InterPro" id="IPR052821">
    <property type="entry name" value="F-box_only_SRC"/>
</dbReference>
<dbReference type="AlphaFoldDB" id="A0AAV2Q234"/>
<dbReference type="InterPro" id="IPR015915">
    <property type="entry name" value="Kelch-typ_b-propeller"/>
</dbReference>
<dbReference type="PANTHER" id="PTHR46432:SF1">
    <property type="entry name" value="F-BOX ONLY PROTEIN 42"/>
    <property type="match status" value="1"/>
</dbReference>
<dbReference type="InterPro" id="IPR001810">
    <property type="entry name" value="F-box_dom"/>
</dbReference>
<dbReference type="PROSITE" id="PS50181">
    <property type="entry name" value="FBOX"/>
    <property type="match status" value="1"/>
</dbReference>
<reference evidence="3 4" key="1">
    <citation type="submission" date="2024-05" db="EMBL/GenBank/DDBJ databases">
        <authorList>
            <person name="Wallberg A."/>
        </authorList>
    </citation>
    <scope>NUCLEOTIDE SEQUENCE [LARGE SCALE GENOMIC DNA]</scope>
</reference>
<dbReference type="PANTHER" id="PTHR46432">
    <property type="entry name" value="F-BOX ONLY PROTEIN 42"/>
    <property type="match status" value="1"/>
</dbReference>
<keyword evidence="4" id="KW-1185">Reference proteome</keyword>
<name>A0AAV2Q234_MEGNR</name>
<proteinExistence type="predicted"/>
<organism evidence="3 4">
    <name type="scientific">Meganyctiphanes norvegica</name>
    <name type="common">Northern krill</name>
    <name type="synonym">Thysanopoda norvegica</name>
    <dbReference type="NCBI Taxonomy" id="48144"/>
    <lineage>
        <taxon>Eukaryota</taxon>
        <taxon>Metazoa</taxon>
        <taxon>Ecdysozoa</taxon>
        <taxon>Arthropoda</taxon>
        <taxon>Crustacea</taxon>
        <taxon>Multicrustacea</taxon>
        <taxon>Malacostraca</taxon>
        <taxon>Eumalacostraca</taxon>
        <taxon>Eucarida</taxon>
        <taxon>Euphausiacea</taxon>
        <taxon>Euphausiidae</taxon>
        <taxon>Meganyctiphanes</taxon>
    </lineage>
</organism>
<feature type="region of interest" description="Disordered" evidence="1">
    <location>
        <begin position="350"/>
        <end position="371"/>
    </location>
</feature>
<dbReference type="SUPFAM" id="SSF81383">
    <property type="entry name" value="F-box domain"/>
    <property type="match status" value="1"/>
</dbReference>
<dbReference type="SMART" id="SM00256">
    <property type="entry name" value="FBOX"/>
    <property type="match status" value="1"/>
</dbReference>
<comment type="caution">
    <text evidence="3">The sequence shown here is derived from an EMBL/GenBank/DDBJ whole genome shotgun (WGS) entry which is preliminary data.</text>
</comment>
<dbReference type="Pfam" id="PF13415">
    <property type="entry name" value="Beta-prop_FBX42"/>
    <property type="match status" value="1"/>
</dbReference>
<dbReference type="Gene3D" id="1.20.1280.50">
    <property type="match status" value="1"/>
</dbReference>
<dbReference type="Gene3D" id="2.120.10.80">
    <property type="entry name" value="Kelch-type beta propeller"/>
    <property type="match status" value="1"/>
</dbReference>
<sequence length="558" mass="62827">MACIDDLPEEILEFILCLVSPYNDLRSCMQVCQRWYDCCHSVVEKRKSRFYSSLKAGCIEWFSVPYPSNIIPISKRYSHCASVHESSMFVFGGCTSTKTTFNDLWRFDLGTHEWTRLLTTGTYPSPKAHASMVTWKNHLVLFGGWTHPSLYPLHQQWVLFNELHVYDIVGNRWTQLYYPGAPPLTAGHSATMHGNIMVMFGGLQKHEGTSASTNNIYCLDLQSQCWFKPVVSEPMPNPRYSHSQIKIDDKHILILAGCGGSNKLYTDVWLLTLPNNFKNGNEVWRWEQITVDEIEQQPSQMQHNPACKVGNSVVMLAATRLDSNISGGNMSQLLVPEAVRRQPANIWVPPPVEAQQPHQQQPNDHNADRLQQDHNINGQRGFLRNRNVELLESSSDEDEIAGNNAGMKARHRARPSIRPNASNNRDMRHQMLARMQERLKELSRKEANNGVAKNPVANPTNNTIQKISRTTIVPFLLDISKVVKEKKAKWLSNSQGNNGGNVIGNPPMPSLRYSLVVGRGHLIMFGGTSQDPAGVQSPEVVYNTTTFISAPSSSHYAV</sequence>
<protein>
    <recommendedName>
        <fullName evidence="2">F-box domain-containing protein</fullName>
    </recommendedName>
</protein>
<dbReference type="GO" id="GO:1990756">
    <property type="term" value="F:ubiquitin-like ligase-substrate adaptor activity"/>
    <property type="evidence" value="ECO:0007669"/>
    <property type="project" value="TreeGrafter"/>
</dbReference>
<evidence type="ECO:0000313" key="4">
    <source>
        <dbReference type="Proteomes" id="UP001497623"/>
    </source>
</evidence>